<evidence type="ECO:0000313" key="1">
    <source>
        <dbReference type="EMBL" id="AXY99320.1"/>
    </source>
</evidence>
<dbReference type="AlphaFoldDB" id="A0A385JLR6"/>
<proteinExistence type="predicted"/>
<name>A0A385JLR6_PROVU</name>
<reference evidence="1" key="1">
    <citation type="journal article" date="2017" name="PLoS ONE">
        <title>Genetic diversity of the O antigens of Proteus species and the development of a suspension array for molecular serotyping.</title>
        <authorList>
            <person name="Yu X."/>
            <person name="Torzewska A."/>
            <person name="Zhang X."/>
            <person name="Yin Z."/>
            <person name="Drzewiecka D."/>
            <person name="Cao H."/>
            <person name="Liu B."/>
            <person name="Knirel Y.A."/>
            <person name="Rozalski A."/>
            <person name="Wang L."/>
        </authorList>
    </citation>
    <scope>NUCLEOTIDE SEQUENCE</scope>
    <source>
        <strain evidence="1">CCUG 14635</strain>
    </source>
</reference>
<accession>A0A385JLR6</accession>
<dbReference type="SUPFAM" id="SSF53756">
    <property type="entry name" value="UDP-Glycosyltransferase/glycogen phosphorylase"/>
    <property type="match status" value="1"/>
</dbReference>
<sequence length="377" mass="44287">MNNVIIIAKDSAPTTDPAGLVVYRYALSISNLGINTKLYSILNRKSKHKQILPNWLLSITSKYLNVINKDNIFTLLFSLIIDIRNKVKKNEKIYLITHTNPLYSHWIGIVLKVIFHKNIVWISSFTDPYAKSPFEKKKLRTIGKLIRIIEQKITFSLCNKIIFVSDLMCQYICDKNKVAKEKSIIIPFYYNECWKLEIKNRINNDNDNDKIKIVHTGNIYGNRDASLFFKALSYFENEIDFVNFGKINNLPSDMLLPSNIIINDSIPYENVLKEIHQADYILIIDSFFKEIKNPYIPSKIIDAMYLDKKIIGITDKETELYKFLLKTENIIIENKFQPIYEELKRIIKKTSYKTKDYSQYSDNKISYIFETIFFQDN</sequence>
<dbReference type="EMBL" id="KY710685">
    <property type="protein sequence ID" value="AXY99320.1"/>
    <property type="molecule type" value="Genomic_DNA"/>
</dbReference>
<organism evidence="1">
    <name type="scientific">Proteus vulgaris</name>
    <dbReference type="NCBI Taxonomy" id="585"/>
    <lineage>
        <taxon>Bacteria</taxon>
        <taxon>Pseudomonadati</taxon>
        <taxon>Pseudomonadota</taxon>
        <taxon>Gammaproteobacteria</taxon>
        <taxon>Enterobacterales</taxon>
        <taxon>Morganellaceae</taxon>
        <taxon>Proteus</taxon>
    </lineage>
</organism>
<protein>
    <submittedName>
        <fullName evidence="1">Uncharacterized protein</fullName>
    </submittedName>
</protein>